<evidence type="ECO:0000313" key="2">
    <source>
        <dbReference type="Proteomes" id="UP001521785"/>
    </source>
</evidence>
<organism evidence="1 2">
    <name type="scientific">Paraconiothyrium brasiliense</name>
    <dbReference type="NCBI Taxonomy" id="300254"/>
    <lineage>
        <taxon>Eukaryota</taxon>
        <taxon>Fungi</taxon>
        <taxon>Dikarya</taxon>
        <taxon>Ascomycota</taxon>
        <taxon>Pezizomycotina</taxon>
        <taxon>Dothideomycetes</taxon>
        <taxon>Pleosporomycetidae</taxon>
        <taxon>Pleosporales</taxon>
        <taxon>Massarineae</taxon>
        <taxon>Didymosphaeriaceae</taxon>
        <taxon>Paraconiothyrium</taxon>
    </lineage>
</organism>
<name>A0ABR3QIF9_9PLEO</name>
<gene>
    <name evidence="1" type="ORF">SLS60_011532</name>
</gene>
<sequence>MHLSRALLGRLQDRYDALADYVRDVQLGPFADEGGYFLTEALRYDAEDGTSVPYSTWLNILQRILRVGDRKGTEEVPPGPAPKTLGHIQRLVRDPEGITSENDLSAIVMHDEGYTSPLLERALRNLANLRSLTWRSHLPFPRNALRALKQTSPSAKINIIFPEDGGNRFMPIDRTLFASPQIYSLDIYVHRDPPHSPQDTYSEYGILKECLTRGNSVKRLSLAFDGPRNFLLRETPQNGGSALLNWTRVTRGPQNFDWQDGDHFPPLESLKLPEDEYYLAKSHCDMWMRCMDWSHLLRLDVAQAAPQHLLNMLTGRVPQLEYLRFGKWLPTSNDPSWMWGNRHDVKRFLDSITALKELAFCTWDCREYLFLFEAQKQSLQRLKIENKRTLDGSEEMGLALRLLETFPNVTDVEFEILAPTLKGSWSLTEGLTPVQKLESMLKDRPKLPPPALWSGRGIPWGYADAKD</sequence>
<dbReference type="EMBL" id="JAKJXO020000022">
    <property type="protein sequence ID" value="KAL1591940.1"/>
    <property type="molecule type" value="Genomic_DNA"/>
</dbReference>
<evidence type="ECO:0000313" key="1">
    <source>
        <dbReference type="EMBL" id="KAL1591940.1"/>
    </source>
</evidence>
<dbReference type="Proteomes" id="UP001521785">
    <property type="component" value="Unassembled WGS sequence"/>
</dbReference>
<keyword evidence="2" id="KW-1185">Reference proteome</keyword>
<protein>
    <submittedName>
        <fullName evidence="1">Uncharacterized protein</fullName>
    </submittedName>
</protein>
<accession>A0ABR3QIF9</accession>
<proteinExistence type="predicted"/>
<reference evidence="1 2" key="1">
    <citation type="submission" date="2024-02" db="EMBL/GenBank/DDBJ databases">
        <title>De novo assembly and annotation of 12 fungi associated with fruit tree decline syndrome in Ontario, Canada.</title>
        <authorList>
            <person name="Sulman M."/>
            <person name="Ellouze W."/>
            <person name="Ilyukhin E."/>
        </authorList>
    </citation>
    <scope>NUCLEOTIDE SEQUENCE [LARGE SCALE GENOMIC DNA]</scope>
    <source>
        <strain evidence="1 2">M42-189</strain>
    </source>
</reference>
<comment type="caution">
    <text evidence="1">The sequence shown here is derived from an EMBL/GenBank/DDBJ whole genome shotgun (WGS) entry which is preliminary data.</text>
</comment>